<keyword evidence="2" id="KW-1185">Reference proteome</keyword>
<name>A0ABU7AQR6_9TELE</name>
<organism evidence="1 2">
    <name type="scientific">Ataeniobius toweri</name>
    <dbReference type="NCBI Taxonomy" id="208326"/>
    <lineage>
        <taxon>Eukaryota</taxon>
        <taxon>Metazoa</taxon>
        <taxon>Chordata</taxon>
        <taxon>Craniata</taxon>
        <taxon>Vertebrata</taxon>
        <taxon>Euteleostomi</taxon>
        <taxon>Actinopterygii</taxon>
        <taxon>Neopterygii</taxon>
        <taxon>Teleostei</taxon>
        <taxon>Neoteleostei</taxon>
        <taxon>Acanthomorphata</taxon>
        <taxon>Ovalentaria</taxon>
        <taxon>Atherinomorphae</taxon>
        <taxon>Cyprinodontiformes</taxon>
        <taxon>Goodeidae</taxon>
        <taxon>Ataeniobius</taxon>
    </lineage>
</organism>
<dbReference type="Proteomes" id="UP001345963">
    <property type="component" value="Unassembled WGS sequence"/>
</dbReference>
<sequence length="105" mass="12227">MQLWNMEKVVALQHLWLTLTDLPESQLSEFLRQVVEATEAFGQALKKRWASSDKRKKQEETPRLSMLRQHYSQTTLCSDLEVSPPRLLSLTHSAIVWHYSSRTAC</sequence>
<dbReference type="EMBL" id="JAHUTI010025073">
    <property type="protein sequence ID" value="MED6240592.1"/>
    <property type="molecule type" value="Genomic_DNA"/>
</dbReference>
<accession>A0ABU7AQR6</accession>
<protein>
    <submittedName>
        <fullName evidence="1">Uncharacterized protein</fullName>
    </submittedName>
</protein>
<reference evidence="1 2" key="1">
    <citation type="submission" date="2021-07" db="EMBL/GenBank/DDBJ databases">
        <authorList>
            <person name="Palmer J.M."/>
        </authorList>
    </citation>
    <scope>NUCLEOTIDE SEQUENCE [LARGE SCALE GENOMIC DNA]</scope>
    <source>
        <strain evidence="1 2">AT_MEX2019</strain>
        <tissue evidence="1">Muscle</tissue>
    </source>
</reference>
<evidence type="ECO:0000313" key="1">
    <source>
        <dbReference type="EMBL" id="MED6240592.1"/>
    </source>
</evidence>
<proteinExistence type="predicted"/>
<gene>
    <name evidence="1" type="ORF">ATANTOWER_024021</name>
</gene>
<comment type="caution">
    <text evidence="1">The sequence shown here is derived from an EMBL/GenBank/DDBJ whole genome shotgun (WGS) entry which is preliminary data.</text>
</comment>
<evidence type="ECO:0000313" key="2">
    <source>
        <dbReference type="Proteomes" id="UP001345963"/>
    </source>
</evidence>